<feature type="compositionally biased region" description="Basic and acidic residues" evidence="1">
    <location>
        <begin position="68"/>
        <end position="80"/>
    </location>
</feature>
<protein>
    <submittedName>
        <fullName evidence="2">DUF928 domain-containing protein</fullName>
    </submittedName>
</protein>
<evidence type="ECO:0000256" key="1">
    <source>
        <dbReference type="SAM" id="MobiDB-lite"/>
    </source>
</evidence>
<comment type="caution">
    <text evidence="2">The sequence shown here is derived from an EMBL/GenBank/DDBJ whole genome shotgun (WGS) entry which is preliminary data.</text>
</comment>
<dbReference type="AlphaFoldDB" id="A0A832M2B9"/>
<organism evidence="2">
    <name type="scientific">Oscillatoriales cyanobacterium SpSt-402</name>
    <dbReference type="NCBI Taxonomy" id="2282168"/>
    <lineage>
        <taxon>Bacteria</taxon>
        <taxon>Bacillati</taxon>
        <taxon>Cyanobacteriota</taxon>
        <taxon>Cyanophyceae</taxon>
        <taxon>Oscillatoriophycideae</taxon>
        <taxon>Oscillatoriales</taxon>
    </lineage>
</organism>
<reference evidence="2" key="1">
    <citation type="journal article" date="2020" name="mSystems">
        <title>Genome- and Community-Level Interaction Insights into Carbon Utilization and Element Cycling Functions of Hydrothermarchaeota in Hydrothermal Sediment.</title>
        <authorList>
            <person name="Zhou Z."/>
            <person name="Liu Y."/>
            <person name="Xu W."/>
            <person name="Pan J."/>
            <person name="Luo Z.H."/>
            <person name="Li M."/>
        </authorList>
    </citation>
    <scope>NUCLEOTIDE SEQUENCE [LARGE SCALE GENOMIC DNA]</scope>
    <source>
        <strain evidence="2">SpSt-402</strain>
    </source>
</reference>
<gene>
    <name evidence="2" type="ORF">ENR47_02775</name>
</gene>
<feature type="region of interest" description="Disordered" evidence="1">
    <location>
        <begin position="34"/>
        <end position="91"/>
    </location>
</feature>
<name>A0A832M2B9_9CYAN</name>
<evidence type="ECO:0000313" key="2">
    <source>
        <dbReference type="EMBL" id="HGW93199.1"/>
    </source>
</evidence>
<accession>A0A832M2B9</accession>
<dbReference type="Pfam" id="PF06051">
    <property type="entry name" value="DUF928"/>
    <property type="match status" value="1"/>
</dbReference>
<dbReference type="InterPro" id="IPR010328">
    <property type="entry name" value="DUF928"/>
</dbReference>
<sequence length="271" mass="30028">MASLTPAELSFARSHLKPALFPVKQFGGNAIAFEPLIPSPKNSRGGGRRLFEPPVGQDAPSTSRGGGRRTDELCPKDRYKTQKTQNPVERKPRAMVERATPLLPTNRWGLTVSERPTFLLYVPKTSAKSMEFSLEDDKGEVNFQMNLPVPESPGIVRINLPTHAPALEIGREYSWRVAFACQTNIPAPEDPLVQGIVRRVRSNSVDFPRPEKTLTLETIKQYAKAGIWYDASAGLAILKYSNPKDPTIQATWQNLLVDVQLEALSSAPLKN</sequence>
<dbReference type="EMBL" id="DSRD01000183">
    <property type="protein sequence ID" value="HGW93199.1"/>
    <property type="molecule type" value="Genomic_DNA"/>
</dbReference>
<proteinExistence type="predicted"/>